<evidence type="ECO:0000256" key="29">
    <source>
        <dbReference type="ARBA" id="ARBA00048011"/>
    </source>
</evidence>
<evidence type="ECO:0000313" key="50">
    <source>
        <dbReference type="Proteomes" id="UP000752171"/>
    </source>
</evidence>
<evidence type="ECO:0000256" key="42">
    <source>
        <dbReference type="ARBA" id="ARBA00048872"/>
    </source>
</evidence>
<evidence type="ECO:0000256" key="21">
    <source>
        <dbReference type="ARBA" id="ARBA00031182"/>
    </source>
</evidence>
<comment type="catalytic activity">
    <reaction evidence="33">
        <text>1,2-dihexadecanoyl-sn-glycero-3-phosphocholine + H2O = 1-hexadecanoyl-sn-glycero-3-phosphocholine + hexadecanoate + H(+)</text>
        <dbReference type="Rhea" id="RHEA:41223"/>
        <dbReference type="ChEBI" id="CHEBI:7896"/>
        <dbReference type="ChEBI" id="CHEBI:15377"/>
        <dbReference type="ChEBI" id="CHEBI:15378"/>
        <dbReference type="ChEBI" id="CHEBI:72998"/>
        <dbReference type="ChEBI" id="CHEBI:72999"/>
    </reaction>
    <physiologicalReaction direction="left-to-right" evidence="33">
        <dbReference type="Rhea" id="RHEA:41224"/>
    </physiologicalReaction>
</comment>
<dbReference type="GO" id="GO:0004806">
    <property type="term" value="F:triacylglycerol lipase activity"/>
    <property type="evidence" value="ECO:0007669"/>
    <property type="project" value="UniProtKB-EC"/>
</dbReference>
<comment type="catalytic activity">
    <reaction evidence="37">
        <text>a 1-acyl-sn-glycero-3-phosphocholine + H2O = sn-glycerol 3-phosphocholine + a fatty acid + H(+)</text>
        <dbReference type="Rhea" id="RHEA:15177"/>
        <dbReference type="ChEBI" id="CHEBI:15377"/>
        <dbReference type="ChEBI" id="CHEBI:15378"/>
        <dbReference type="ChEBI" id="CHEBI:16870"/>
        <dbReference type="ChEBI" id="CHEBI:28868"/>
        <dbReference type="ChEBI" id="CHEBI:58168"/>
        <dbReference type="EC" id="3.1.1.5"/>
    </reaction>
    <physiologicalReaction direction="left-to-right" evidence="37">
        <dbReference type="Rhea" id="RHEA:15178"/>
    </physiologicalReaction>
</comment>
<comment type="similarity">
    <text evidence="2">Belongs to the 'GDSL' lipolytic enzyme family. Phospholipase B1 subfamily.</text>
</comment>
<dbReference type="PROSITE" id="PS01098">
    <property type="entry name" value="LIPASE_GDSL_SER"/>
    <property type="match status" value="2"/>
</dbReference>
<evidence type="ECO:0000256" key="32">
    <source>
        <dbReference type="ARBA" id="ARBA00048058"/>
    </source>
</evidence>
<evidence type="ECO:0000256" key="22">
    <source>
        <dbReference type="ARBA" id="ARBA00031485"/>
    </source>
</evidence>
<keyword evidence="13" id="KW-0443">Lipid metabolism</keyword>
<evidence type="ECO:0000256" key="11">
    <source>
        <dbReference type="ARBA" id="ARBA00022801"/>
    </source>
</evidence>
<dbReference type="SUPFAM" id="SSF52266">
    <property type="entry name" value="SGNH hydrolase"/>
    <property type="match status" value="2"/>
</dbReference>
<dbReference type="GO" id="GO:0031526">
    <property type="term" value="C:brush border membrane"/>
    <property type="evidence" value="ECO:0007669"/>
    <property type="project" value="TreeGrafter"/>
</dbReference>
<comment type="catalytic activity">
    <reaction evidence="29">
        <text>2,3-di-(9Z)-octadecenoyl-sn-glycerol + H2O = 3-(9Z-octadecenoyl)-sn-glycerol + (9Z)-octadecenoate + H(+)</text>
        <dbReference type="Rhea" id="RHEA:42604"/>
        <dbReference type="ChEBI" id="CHEBI:15377"/>
        <dbReference type="ChEBI" id="CHEBI:15378"/>
        <dbReference type="ChEBI" id="CHEBI:30823"/>
        <dbReference type="ChEBI" id="CHEBI:75824"/>
        <dbReference type="ChEBI" id="CHEBI:75938"/>
    </reaction>
    <physiologicalReaction direction="left-to-right" evidence="29">
        <dbReference type="Rhea" id="RHEA:42605"/>
    </physiologicalReaction>
</comment>
<evidence type="ECO:0000256" key="47">
    <source>
        <dbReference type="SAM" id="Phobius"/>
    </source>
</evidence>
<evidence type="ECO:0000256" key="30">
    <source>
        <dbReference type="ARBA" id="ARBA00048015"/>
    </source>
</evidence>
<evidence type="ECO:0000256" key="6">
    <source>
        <dbReference type="ARBA" id="ARBA00015133"/>
    </source>
</evidence>
<feature type="signal peptide" evidence="48">
    <location>
        <begin position="1"/>
        <end position="24"/>
    </location>
</feature>
<feature type="transmembrane region" description="Helical" evidence="47">
    <location>
        <begin position="1050"/>
        <end position="1073"/>
    </location>
</feature>
<comment type="catalytic activity">
    <reaction evidence="45">
        <text>1,3-di-(9Z-octadecenoyl)-glycerol + H2O = 1-(9Z-octadecenoyl)-glycerol + (9Z)-octadecenoate + H(+)</text>
        <dbReference type="Rhea" id="RHEA:39939"/>
        <dbReference type="ChEBI" id="CHEBI:15377"/>
        <dbReference type="ChEBI" id="CHEBI:15378"/>
        <dbReference type="ChEBI" id="CHEBI:30823"/>
        <dbReference type="ChEBI" id="CHEBI:75342"/>
        <dbReference type="ChEBI" id="CHEBI:75735"/>
    </reaction>
    <physiologicalReaction direction="left-to-right" evidence="45">
        <dbReference type="Rhea" id="RHEA:39940"/>
    </physiologicalReaction>
</comment>
<evidence type="ECO:0000256" key="24">
    <source>
        <dbReference type="ARBA" id="ARBA00045916"/>
    </source>
</evidence>
<organism evidence="49 50">
    <name type="scientific">Astyanax mexicanus</name>
    <name type="common">Blind cave fish</name>
    <name type="synonym">Astyanax fasciatus mexicanus</name>
    <dbReference type="NCBI Taxonomy" id="7994"/>
    <lineage>
        <taxon>Eukaryota</taxon>
        <taxon>Metazoa</taxon>
        <taxon>Chordata</taxon>
        <taxon>Craniata</taxon>
        <taxon>Vertebrata</taxon>
        <taxon>Euteleostomi</taxon>
        <taxon>Actinopterygii</taxon>
        <taxon>Neopterygii</taxon>
        <taxon>Teleostei</taxon>
        <taxon>Ostariophysi</taxon>
        <taxon>Characiformes</taxon>
        <taxon>Characoidei</taxon>
        <taxon>Acestrorhamphidae</taxon>
        <taxon>Acestrorhamphinae</taxon>
        <taxon>Astyanax</taxon>
    </lineage>
</organism>
<comment type="subcellular location">
    <subcellularLocation>
        <location evidence="1">Apical cell membrane</location>
        <topology evidence="1">Single-pass type I membrane protein</topology>
    </subcellularLocation>
</comment>
<evidence type="ECO:0000256" key="35">
    <source>
        <dbReference type="ARBA" id="ARBA00048374"/>
    </source>
</evidence>
<comment type="catalytic activity">
    <reaction evidence="25">
        <text>1-hexadecanoyl-2-(9Z)-octadecenoyl-3-octadecanoyl-sn-glycerol + H2O = 2-(9Z-octadecenoyl)-3-octadecanoyl-sn-glycerol + hexadecanoate + H(+)</text>
        <dbReference type="Rhea" id="RHEA:41107"/>
        <dbReference type="ChEBI" id="CHEBI:7896"/>
        <dbReference type="ChEBI" id="CHEBI:15377"/>
        <dbReference type="ChEBI" id="CHEBI:15378"/>
        <dbReference type="ChEBI" id="CHEBI:75558"/>
        <dbReference type="ChEBI" id="CHEBI:77623"/>
    </reaction>
    <physiologicalReaction direction="left-to-right" evidence="25">
        <dbReference type="Rhea" id="RHEA:41108"/>
    </physiologicalReaction>
</comment>
<evidence type="ECO:0000256" key="45">
    <source>
        <dbReference type="ARBA" id="ARBA00049372"/>
    </source>
</evidence>
<comment type="catalytic activity">
    <reaction evidence="19">
        <text>a 1,2-diacyl-sn-glycero-3-phosphocholine + H2O = a 1-acyl-sn-glycero-3-phosphocholine + a fatty acid + H(+)</text>
        <dbReference type="Rhea" id="RHEA:15801"/>
        <dbReference type="ChEBI" id="CHEBI:15377"/>
        <dbReference type="ChEBI" id="CHEBI:15378"/>
        <dbReference type="ChEBI" id="CHEBI:28868"/>
        <dbReference type="ChEBI" id="CHEBI:57643"/>
        <dbReference type="ChEBI" id="CHEBI:58168"/>
        <dbReference type="EC" id="3.1.1.4"/>
    </reaction>
    <physiologicalReaction direction="left-to-right" evidence="19">
        <dbReference type="Rhea" id="RHEA:15802"/>
    </physiologicalReaction>
</comment>
<evidence type="ECO:0000256" key="10">
    <source>
        <dbReference type="ARBA" id="ARBA00022737"/>
    </source>
</evidence>
<keyword evidence="9 48" id="KW-0732">Signal</keyword>
<evidence type="ECO:0000256" key="5">
    <source>
        <dbReference type="ARBA" id="ARBA00013279"/>
    </source>
</evidence>
<evidence type="ECO:0000256" key="33">
    <source>
        <dbReference type="ARBA" id="ARBA00048227"/>
    </source>
</evidence>
<evidence type="ECO:0000256" key="37">
    <source>
        <dbReference type="ARBA" id="ARBA00048454"/>
    </source>
</evidence>
<keyword evidence="10" id="KW-0677">Repeat</keyword>
<evidence type="ECO:0000256" key="18">
    <source>
        <dbReference type="ARBA" id="ARBA00023408"/>
    </source>
</evidence>
<comment type="caution">
    <text evidence="49">The sequence shown here is derived from an EMBL/GenBank/DDBJ whole genome shotgun (WGS) entry which is preliminary data.</text>
</comment>
<dbReference type="GO" id="GO:0050253">
    <property type="term" value="F:retinyl-palmitate esterase activity"/>
    <property type="evidence" value="ECO:0007669"/>
    <property type="project" value="TreeGrafter"/>
</dbReference>
<comment type="catalytic activity">
    <reaction evidence="44">
        <text>1,2-dihexadecanoyl-sn-glycero-3-phosphocholine + 2 H2O = sn-glycerol 3-phosphocholine + 2 hexadecanoate + 2 H(+)</text>
        <dbReference type="Rhea" id="RHEA:40975"/>
        <dbReference type="ChEBI" id="CHEBI:7896"/>
        <dbReference type="ChEBI" id="CHEBI:15377"/>
        <dbReference type="ChEBI" id="CHEBI:15378"/>
        <dbReference type="ChEBI" id="CHEBI:16870"/>
        <dbReference type="ChEBI" id="CHEBI:72999"/>
    </reaction>
    <physiologicalReaction direction="left-to-right" evidence="44">
        <dbReference type="Rhea" id="RHEA:40976"/>
    </physiologicalReaction>
</comment>
<reference evidence="49 50" key="1">
    <citation type="submission" date="2021-07" db="EMBL/GenBank/DDBJ databases">
        <authorList>
            <person name="Imarazene B."/>
            <person name="Zahm M."/>
            <person name="Klopp C."/>
            <person name="Cabau C."/>
            <person name="Beille S."/>
            <person name="Jouanno E."/>
            <person name="Castinel A."/>
            <person name="Lluch J."/>
            <person name="Gil L."/>
            <person name="Kuchtly C."/>
            <person name="Lopez Roques C."/>
            <person name="Donnadieu C."/>
            <person name="Parrinello H."/>
            <person name="Journot L."/>
            <person name="Du K."/>
            <person name="Schartl M."/>
            <person name="Retaux S."/>
            <person name="Guiguen Y."/>
        </authorList>
    </citation>
    <scope>NUCLEOTIDE SEQUENCE [LARGE SCALE GENOMIC DNA]</scope>
    <source>
        <strain evidence="49">Pach_M1</strain>
        <tissue evidence="49">Testis</tissue>
    </source>
</reference>
<dbReference type="Pfam" id="PF00657">
    <property type="entry name" value="Lipase_GDSL"/>
    <property type="match status" value="2"/>
</dbReference>
<evidence type="ECO:0000256" key="16">
    <source>
        <dbReference type="ARBA" id="ARBA00023264"/>
    </source>
</evidence>
<comment type="catalytic activity">
    <reaction evidence="40">
        <text>1-hexadecanoyl-2-(9Z-octadecenoyl)-sn-glycero-3-phosphocholine + H2O = 1-hexadecanoyl-sn-glycero-3-phosphocholine + (9Z)-octadecenoate + H(+)</text>
        <dbReference type="Rhea" id="RHEA:38779"/>
        <dbReference type="ChEBI" id="CHEBI:15377"/>
        <dbReference type="ChEBI" id="CHEBI:15378"/>
        <dbReference type="ChEBI" id="CHEBI:30823"/>
        <dbReference type="ChEBI" id="CHEBI:72998"/>
        <dbReference type="ChEBI" id="CHEBI:73001"/>
    </reaction>
    <physiologicalReaction direction="left-to-right" evidence="40">
        <dbReference type="Rhea" id="RHEA:38780"/>
    </physiologicalReaction>
</comment>
<comment type="catalytic activity">
    <reaction evidence="17">
        <text>a triacylglycerol + H2O = a diacylglycerol + a fatty acid + H(+)</text>
        <dbReference type="Rhea" id="RHEA:12044"/>
        <dbReference type="ChEBI" id="CHEBI:15377"/>
        <dbReference type="ChEBI" id="CHEBI:15378"/>
        <dbReference type="ChEBI" id="CHEBI:17855"/>
        <dbReference type="ChEBI" id="CHEBI:18035"/>
        <dbReference type="ChEBI" id="CHEBI:28868"/>
        <dbReference type="EC" id="3.1.1.3"/>
    </reaction>
    <physiologicalReaction direction="left-to-right" evidence="17">
        <dbReference type="Rhea" id="RHEA:12045"/>
    </physiologicalReaction>
</comment>
<comment type="catalytic activity">
    <reaction evidence="28">
        <text>1-hexadecanoyl-2-(9Z)-octadecenoyl-3-octadecanoyl-sn-glycerol + H2O = 1-hexadecanoyl-2-(9Z-octadecenoyl)-sn-glycerol + octadecanoate + H(+)</text>
        <dbReference type="Rhea" id="RHEA:41111"/>
        <dbReference type="ChEBI" id="CHEBI:15377"/>
        <dbReference type="ChEBI" id="CHEBI:15378"/>
        <dbReference type="ChEBI" id="CHEBI:25629"/>
        <dbReference type="ChEBI" id="CHEBI:75466"/>
        <dbReference type="ChEBI" id="CHEBI:77623"/>
    </reaction>
    <physiologicalReaction direction="left-to-right" evidence="28">
        <dbReference type="Rhea" id="RHEA:41112"/>
    </physiologicalReaction>
</comment>
<dbReference type="PANTHER" id="PTHR21325">
    <property type="entry name" value="PHOSPHOLIPASE B, PLB1"/>
    <property type="match status" value="1"/>
</dbReference>
<evidence type="ECO:0000256" key="39">
    <source>
        <dbReference type="ARBA" id="ARBA00048656"/>
    </source>
</evidence>
<dbReference type="EMBL" id="JAICCE010000001">
    <property type="protein sequence ID" value="KAG9283159.1"/>
    <property type="molecule type" value="Genomic_DNA"/>
</dbReference>
<evidence type="ECO:0000256" key="2">
    <source>
        <dbReference type="ARBA" id="ARBA00009979"/>
    </source>
</evidence>
<evidence type="ECO:0000256" key="3">
    <source>
        <dbReference type="ARBA" id="ARBA00013274"/>
    </source>
</evidence>
<keyword evidence="7" id="KW-1003">Cell membrane</keyword>
<evidence type="ECO:0000256" key="44">
    <source>
        <dbReference type="ARBA" id="ARBA00049363"/>
    </source>
</evidence>
<comment type="catalytic activity">
    <reaction evidence="30">
        <text>1-hexadecanoyl-2-(9Z-octadecenoyl)-sn-glycero-3-phospho-(1'-sn-glycerol) + H2O = 1-hexadecanoyl-sn-glycero-3-phospho-(1'-sn-glycerol) + (9Z)-octadecenoate + H(+)</text>
        <dbReference type="Rhea" id="RHEA:40919"/>
        <dbReference type="ChEBI" id="CHEBI:15377"/>
        <dbReference type="ChEBI" id="CHEBI:15378"/>
        <dbReference type="ChEBI" id="CHEBI:30823"/>
        <dbReference type="ChEBI" id="CHEBI:72841"/>
        <dbReference type="ChEBI" id="CHEBI:75158"/>
    </reaction>
    <physiologicalReaction direction="left-to-right" evidence="30">
        <dbReference type="Rhea" id="RHEA:40920"/>
    </physiologicalReaction>
</comment>
<evidence type="ECO:0000256" key="40">
    <source>
        <dbReference type="ARBA" id="ARBA00048699"/>
    </source>
</evidence>
<feature type="chain" id="PRO_5035716405" description="Phospholipase B1, membrane-associated" evidence="48">
    <location>
        <begin position="25"/>
        <end position="1097"/>
    </location>
</feature>
<evidence type="ECO:0000256" key="46">
    <source>
        <dbReference type="ARBA" id="ARBA00049461"/>
    </source>
</evidence>
<comment type="catalytic activity">
    <reaction evidence="46">
        <text>2-(9Z-octadecenoyl)-glycerol + H2O = glycerol + (9Z)-octadecenoate + H(+)</text>
        <dbReference type="Rhea" id="RHEA:38491"/>
        <dbReference type="ChEBI" id="CHEBI:15377"/>
        <dbReference type="ChEBI" id="CHEBI:15378"/>
        <dbReference type="ChEBI" id="CHEBI:17754"/>
        <dbReference type="ChEBI" id="CHEBI:30823"/>
        <dbReference type="ChEBI" id="CHEBI:73990"/>
    </reaction>
    <physiologicalReaction direction="left-to-right" evidence="46">
        <dbReference type="Rhea" id="RHEA:38492"/>
    </physiologicalReaction>
</comment>
<evidence type="ECO:0000256" key="4">
    <source>
        <dbReference type="ARBA" id="ARBA00013278"/>
    </source>
</evidence>
<keyword evidence="16" id="KW-1208">Phospholipid metabolism</keyword>
<keyword evidence="11" id="KW-0378">Hydrolase</keyword>
<dbReference type="GO" id="GO:0006644">
    <property type="term" value="P:phospholipid metabolic process"/>
    <property type="evidence" value="ECO:0007669"/>
    <property type="project" value="TreeGrafter"/>
</dbReference>
<dbReference type="CDD" id="cd01824">
    <property type="entry name" value="Phospholipase_B_like"/>
    <property type="match status" value="2"/>
</dbReference>
<comment type="catalytic activity">
    <reaction evidence="39">
        <text>1-hexadecanoyl-sn-glycero-3-phosphocholine + H2O = sn-glycerol 3-phosphocholine + hexadecanoate + H(+)</text>
        <dbReference type="Rhea" id="RHEA:40435"/>
        <dbReference type="ChEBI" id="CHEBI:7896"/>
        <dbReference type="ChEBI" id="CHEBI:15377"/>
        <dbReference type="ChEBI" id="CHEBI:15378"/>
        <dbReference type="ChEBI" id="CHEBI:16870"/>
        <dbReference type="ChEBI" id="CHEBI:72998"/>
    </reaction>
    <physiologicalReaction direction="left-to-right" evidence="39">
        <dbReference type="Rhea" id="RHEA:40436"/>
    </physiologicalReaction>
</comment>
<dbReference type="GO" id="GO:0004623">
    <property type="term" value="F:phospholipase A2 activity"/>
    <property type="evidence" value="ECO:0007669"/>
    <property type="project" value="UniProtKB-EC"/>
</dbReference>
<dbReference type="EC" id="3.1.1.4" evidence="4"/>
<comment type="function">
    <text evidence="24">Calcium-independent membrane-associated phospholipase that catalyzes complete diacylation of phospholipids by hydrolyzing both sn-1 and sn-2 fatty acyl chains attached to the glycerol backbone (phospholipase B activity). Has dual phospholipase and lysophospholipase activities toward diacylphospholipids. Preferentially cleaves sn-2 ester bonds over sn-1 bonds. Acts as a lipase toward glycerolipid substrates. Hydrolyzes fatty acyl chains of diacylglycerols with preference for the sn-2 position and of triacylglycerols with not positional selectivity. May also hydrolyze long chain retinyl esters such as retinyl palmitate. May contribute to digestion of dietary phospholipids, glycerolipids and retinoids, facilitating lipid absorption at the brush border.</text>
</comment>
<evidence type="ECO:0000256" key="14">
    <source>
        <dbReference type="ARBA" id="ARBA00023136"/>
    </source>
</evidence>
<dbReference type="Proteomes" id="UP000752171">
    <property type="component" value="Unassembled WGS sequence"/>
</dbReference>
<proteinExistence type="inferred from homology"/>
<dbReference type="InterPro" id="IPR036514">
    <property type="entry name" value="SGNH_hydro_sf"/>
</dbReference>
<evidence type="ECO:0000256" key="36">
    <source>
        <dbReference type="ARBA" id="ARBA00048386"/>
    </source>
</evidence>
<comment type="catalytic activity">
    <reaction evidence="43">
        <text>1-hexadecanoyl-2-(9Z)-octadecenoyl-3-octadecanoyl-sn-glycerol + H2O = 1-hexadecanoyl-3-octadecanoyl-sn-glycerol + (9Z)-octadecenoate + H(+)</text>
        <dbReference type="Rhea" id="RHEA:41103"/>
        <dbReference type="ChEBI" id="CHEBI:15377"/>
        <dbReference type="ChEBI" id="CHEBI:15378"/>
        <dbReference type="ChEBI" id="CHEBI:30823"/>
        <dbReference type="ChEBI" id="CHEBI:77623"/>
        <dbReference type="ChEBI" id="CHEBI:77624"/>
    </reaction>
    <physiologicalReaction direction="left-to-right" evidence="43">
        <dbReference type="Rhea" id="RHEA:41104"/>
    </physiologicalReaction>
</comment>
<evidence type="ECO:0000256" key="20">
    <source>
        <dbReference type="ARBA" id="ARBA00029723"/>
    </source>
</evidence>
<evidence type="ECO:0000256" key="26">
    <source>
        <dbReference type="ARBA" id="ARBA00047363"/>
    </source>
</evidence>
<keyword evidence="15" id="KW-0325">Glycoprotein</keyword>
<keyword evidence="8 47" id="KW-0812">Transmembrane</keyword>
<evidence type="ECO:0000256" key="34">
    <source>
        <dbReference type="ARBA" id="ARBA00048362"/>
    </source>
</evidence>
<dbReference type="InterPro" id="IPR035547">
    <property type="entry name" value="Phospholipase_B"/>
</dbReference>
<comment type="catalytic activity">
    <reaction evidence="26">
        <text>1,3-dihexadecanoyl-2-(9Z-octadecenoyl)glycerol + H2O = 1-hexadecanoyl-2-(9Z-octadecenoyl)-glycerol + hexadecanoate + H(+)</text>
        <dbReference type="Rhea" id="RHEA:40979"/>
        <dbReference type="ChEBI" id="CHEBI:7896"/>
        <dbReference type="ChEBI" id="CHEBI:15377"/>
        <dbReference type="ChEBI" id="CHEBI:15378"/>
        <dbReference type="ChEBI" id="CHEBI:75585"/>
        <dbReference type="ChEBI" id="CHEBI:75688"/>
    </reaction>
    <physiologicalReaction direction="left-to-right" evidence="26">
        <dbReference type="Rhea" id="RHEA:40980"/>
    </physiologicalReaction>
</comment>
<comment type="catalytic activity">
    <reaction evidence="38">
        <text>1-hexadecanoyl-2-(9Z-octadecenoyl)-sn-glycero-3-phosphoethanolamine + H2O = 1-hexadecanoyl-sn-glycero-3-phosphoethanolamine + (9Z)-octadecenoate + H(+)</text>
        <dbReference type="Rhea" id="RHEA:40911"/>
        <dbReference type="ChEBI" id="CHEBI:15377"/>
        <dbReference type="ChEBI" id="CHEBI:15378"/>
        <dbReference type="ChEBI" id="CHEBI:30823"/>
        <dbReference type="ChEBI" id="CHEBI:73004"/>
        <dbReference type="ChEBI" id="CHEBI:73007"/>
    </reaction>
    <physiologicalReaction direction="left-to-right" evidence="38">
        <dbReference type="Rhea" id="RHEA:40912"/>
    </physiologicalReaction>
</comment>
<dbReference type="EC" id="3.1.1.3" evidence="5"/>
<evidence type="ECO:0000256" key="7">
    <source>
        <dbReference type="ARBA" id="ARBA00022475"/>
    </source>
</evidence>
<evidence type="ECO:0000256" key="38">
    <source>
        <dbReference type="ARBA" id="ARBA00048613"/>
    </source>
</evidence>
<evidence type="ECO:0000256" key="23">
    <source>
        <dbReference type="ARBA" id="ARBA00033022"/>
    </source>
</evidence>
<evidence type="ECO:0000256" key="41">
    <source>
        <dbReference type="ARBA" id="ARBA00048869"/>
    </source>
</evidence>
<evidence type="ECO:0000256" key="31">
    <source>
        <dbReference type="ARBA" id="ARBA00048049"/>
    </source>
</evidence>
<evidence type="ECO:0000256" key="17">
    <source>
        <dbReference type="ARBA" id="ARBA00023369"/>
    </source>
</evidence>
<dbReference type="EC" id="3.1.1.5" evidence="3"/>
<comment type="catalytic activity">
    <reaction evidence="35">
        <text>1-octadecanoyl-2-(9Z,12Z)-octadecadienoyl-sn-glycerol + H2O = 1-octadecanoyl-sn-glycerol + (9Z,12Z)-octadecadienoate + H(+)</text>
        <dbReference type="Rhea" id="RHEA:40927"/>
        <dbReference type="ChEBI" id="CHEBI:15377"/>
        <dbReference type="ChEBI" id="CHEBI:15378"/>
        <dbReference type="ChEBI" id="CHEBI:30245"/>
        <dbReference type="ChEBI" id="CHEBI:75550"/>
        <dbReference type="ChEBI" id="CHEBI:77097"/>
    </reaction>
    <physiologicalReaction direction="left-to-right" evidence="35">
        <dbReference type="Rhea" id="RHEA:40928"/>
    </physiologicalReaction>
</comment>
<dbReference type="OrthoDB" id="10265800at2759"/>
<keyword evidence="12 47" id="KW-1133">Transmembrane helix</keyword>
<dbReference type="GO" id="GO:0004622">
    <property type="term" value="F:phosphatidylcholine lysophospholipase activity"/>
    <property type="evidence" value="ECO:0007669"/>
    <property type="project" value="UniProtKB-EC"/>
</dbReference>
<comment type="catalytic activity">
    <reaction evidence="34">
        <text>1-hexadecanoyl-2-(9Z,12Z-octadecadienoyl)-sn-glycero-3-phosphocholine + H2O = 2-(9Z,12Z-octadecadienoyl)-sn-glycero-3-phosphocholine + hexadecanoate + H(+)</text>
        <dbReference type="Rhea" id="RHEA:40971"/>
        <dbReference type="ChEBI" id="CHEBI:7896"/>
        <dbReference type="ChEBI" id="CHEBI:15377"/>
        <dbReference type="ChEBI" id="CHEBI:15378"/>
        <dbReference type="ChEBI" id="CHEBI:73002"/>
        <dbReference type="ChEBI" id="CHEBI:76084"/>
    </reaction>
    <physiologicalReaction direction="left-to-right" evidence="34">
        <dbReference type="Rhea" id="RHEA:40972"/>
    </physiologicalReaction>
</comment>
<keyword evidence="14 47" id="KW-0472">Membrane</keyword>
<dbReference type="InterPro" id="IPR001087">
    <property type="entry name" value="GDSL"/>
</dbReference>
<name>A0A8T2MGL2_ASTMX</name>
<evidence type="ECO:0000256" key="8">
    <source>
        <dbReference type="ARBA" id="ARBA00022692"/>
    </source>
</evidence>
<comment type="catalytic activity">
    <reaction evidence="32">
        <text>1,2-di-(9Z-octadecenoyl)-sn-glycero-3-phosphocholine + H2O = 1-(9Z-octadecenoyl)-sn-glycero-3-phosphocholine + (9Z)-octadecenoate + H(+)</text>
        <dbReference type="Rhea" id="RHEA:40923"/>
        <dbReference type="ChEBI" id="CHEBI:15377"/>
        <dbReference type="ChEBI" id="CHEBI:15378"/>
        <dbReference type="ChEBI" id="CHEBI:28610"/>
        <dbReference type="ChEBI" id="CHEBI:30823"/>
        <dbReference type="ChEBI" id="CHEBI:74669"/>
    </reaction>
    <physiologicalReaction direction="left-to-right" evidence="32">
        <dbReference type="Rhea" id="RHEA:40924"/>
    </physiologicalReaction>
</comment>
<dbReference type="PANTHER" id="PTHR21325:SF52">
    <property type="entry name" value="PHOSPHOLIPASE B1, MEMBRANE-ASSOCIATED"/>
    <property type="match status" value="1"/>
</dbReference>
<evidence type="ECO:0000256" key="48">
    <source>
        <dbReference type="SAM" id="SignalP"/>
    </source>
</evidence>
<evidence type="ECO:0000256" key="15">
    <source>
        <dbReference type="ARBA" id="ARBA00023180"/>
    </source>
</evidence>
<dbReference type="InterPro" id="IPR008265">
    <property type="entry name" value="Lipase_GDSL_AS"/>
</dbReference>
<comment type="catalytic activity">
    <reaction evidence="42">
        <text>1-O-hexadecyl-2-(9Z)-octadecenoyl-sn-glycero-3-phosphocholine + H2O = 1-O-hexadecyl-sn-glycero-3-phosphocholine + (9Z)-octadecenoate + H(+)</text>
        <dbReference type="Rhea" id="RHEA:40915"/>
        <dbReference type="ChEBI" id="CHEBI:15377"/>
        <dbReference type="ChEBI" id="CHEBI:15378"/>
        <dbReference type="ChEBI" id="CHEBI:30823"/>
        <dbReference type="ChEBI" id="CHEBI:34112"/>
        <dbReference type="ChEBI" id="CHEBI:64496"/>
    </reaction>
    <physiologicalReaction direction="left-to-right" evidence="42">
        <dbReference type="Rhea" id="RHEA:40916"/>
    </physiologicalReaction>
</comment>
<dbReference type="InterPro" id="IPR038885">
    <property type="entry name" value="PLB1"/>
</dbReference>
<evidence type="ECO:0000256" key="25">
    <source>
        <dbReference type="ARBA" id="ARBA00047324"/>
    </source>
</evidence>
<comment type="catalytic activity">
    <reaction evidence="27">
        <text>1-(9Z-octadecenoyl)-glycerol + H2O = glycerol + (9Z)-octadecenoate + H(+)</text>
        <dbReference type="Rhea" id="RHEA:38487"/>
        <dbReference type="ChEBI" id="CHEBI:15377"/>
        <dbReference type="ChEBI" id="CHEBI:15378"/>
        <dbReference type="ChEBI" id="CHEBI:17754"/>
        <dbReference type="ChEBI" id="CHEBI:30823"/>
        <dbReference type="ChEBI" id="CHEBI:75342"/>
    </reaction>
    <physiologicalReaction direction="left-to-right" evidence="27">
        <dbReference type="Rhea" id="RHEA:38488"/>
    </physiologicalReaction>
</comment>
<comment type="catalytic activity">
    <reaction evidence="41">
        <text>1,3-dihexadecanoyl-2-(9Z-octadecenoyl)glycerol + H2O = 1,3-dihexadecanoylglycerol + (9Z)-octadecenoate + H(+)</text>
        <dbReference type="Rhea" id="RHEA:40983"/>
        <dbReference type="ChEBI" id="CHEBI:15377"/>
        <dbReference type="ChEBI" id="CHEBI:15378"/>
        <dbReference type="ChEBI" id="CHEBI:30823"/>
        <dbReference type="ChEBI" id="CHEBI:75688"/>
        <dbReference type="ChEBI" id="CHEBI:77619"/>
    </reaction>
    <physiologicalReaction direction="left-to-right" evidence="41">
        <dbReference type="Rhea" id="RHEA:40984"/>
    </physiologicalReaction>
</comment>
<comment type="catalytic activity">
    <reaction evidence="18">
        <text>1-hexadecanoyl-2-(9Z,12Z-octadecadienoyl)-sn-glycero-3-phosphocholine + H2O = (9Z,12Z)-octadecadienoate + 1-hexadecanoyl-sn-glycero-3-phosphocholine + H(+)</text>
        <dbReference type="Rhea" id="RHEA:40811"/>
        <dbReference type="ChEBI" id="CHEBI:15377"/>
        <dbReference type="ChEBI" id="CHEBI:15378"/>
        <dbReference type="ChEBI" id="CHEBI:30245"/>
        <dbReference type="ChEBI" id="CHEBI:72998"/>
        <dbReference type="ChEBI" id="CHEBI:73002"/>
    </reaction>
    <physiologicalReaction direction="left-to-right" evidence="18">
        <dbReference type="Rhea" id="RHEA:40812"/>
    </physiologicalReaction>
</comment>
<gene>
    <name evidence="49" type="primary">PLB1</name>
    <name evidence="49" type="ORF">AMEX_G1898</name>
</gene>
<evidence type="ECO:0000313" key="49">
    <source>
        <dbReference type="EMBL" id="KAG9283159.1"/>
    </source>
</evidence>
<comment type="catalytic activity">
    <reaction evidence="31">
        <text>a 1-O-alkyl-2-acyl-sn-glycero-3-phosphocholine + H2O = a 1-O-alkyl-sn-glycero-3-phosphocholine + a fatty acid + H(+)</text>
        <dbReference type="Rhea" id="RHEA:36231"/>
        <dbReference type="ChEBI" id="CHEBI:15377"/>
        <dbReference type="ChEBI" id="CHEBI:15378"/>
        <dbReference type="ChEBI" id="CHEBI:28868"/>
        <dbReference type="ChEBI" id="CHEBI:30909"/>
        <dbReference type="ChEBI" id="CHEBI:36702"/>
        <dbReference type="EC" id="3.1.1.4"/>
    </reaction>
    <physiologicalReaction direction="left-to-right" evidence="31">
        <dbReference type="Rhea" id="RHEA:36232"/>
    </physiologicalReaction>
</comment>
<evidence type="ECO:0000256" key="19">
    <source>
        <dbReference type="ARBA" id="ARBA00023422"/>
    </source>
</evidence>
<evidence type="ECO:0000256" key="13">
    <source>
        <dbReference type="ARBA" id="ARBA00023098"/>
    </source>
</evidence>
<dbReference type="AlphaFoldDB" id="A0A8T2MGL2"/>
<evidence type="ECO:0000256" key="27">
    <source>
        <dbReference type="ARBA" id="ARBA00047438"/>
    </source>
</evidence>
<dbReference type="Gene3D" id="3.40.50.1110">
    <property type="entry name" value="SGNH hydrolase"/>
    <property type="match status" value="2"/>
</dbReference>
<evidence type="ECO:0000256" key="12">
    <source>
        <dbReference type="ARBA" id="ARBA00022989"/>
    </source>
</evidence>
<evidence type="ECO:0000256" key="28">
    <source>
        <dbReference type="ARBA" id="ARBA00047459"/>
    </source>
</evidence>
<comment type="catalytic activity">
    <reaction evidence="36">
        <text>1,2,3-tri-(9Z-octadecenoyl)-glycerol + H2O = di-(9Z)-octadecenoylglycerol + (9Z)-octadecenoate + H(+)</text>
        <dbReference type="Rhea" id="RHEA:38575"/>
        <dbReference type="ChEBI" id="CHEBI:15377"/>
        <dbReference type="ChEBI" id="CHEBI:15378"/>
        <dbReference type="ChEBI" id="CHEBI:30823"/>
        <dbReference type="ChEBI" id="CHEBI:53753"/>
        <dbReference type="ChEBI" id="CHEBI:75945"/>
    </reaction>
    <physiologicalReaction direction="left-to-right" evidence="36">
        <dbReference type="Rhea" id="RHEA:38576"/>
    </physiologicalReaction>
</comment>
<evidence type="ECO:0000256" key="1">
    <source>
        <dbReference type="ARBA" id="ARBA00004247"/>
    </source>
</evidence>
<evidence type="ECO:0000256" key="43">
    <source>
        <dbReference type="ARBA" id="ARBA00048939"/>
    </source>
</evidence>
<sequence length="1097" mass="121724">MMDTCWASMLCLLSFISASMLVNGGSFQSLHNYHEIELSWPCPHTPAHTHTALSVHSLRPADITVLSAVGLPHTPRSVESEVMKQLHELMSLFSPELVSLPNEGNSEQYRSLVVQAEEAGFLLNARQPTHAERDWKLMLLFVPLERKCLCAEQVSVLVEEVDTALQVLHSQLENAIISVVLIDTQSNSEYPQQSRTCPCPPVQSSGELRLTTAIYSHFLLESLEQHLVEKEWYNKRDDFTVQLQRVPLSDLILSSDGGVSEEKLESDHTYKLVLQLWENLLQPDSKQKDLKIQCPCEDHPFLRTEKNSPLESRPGSRAAIDAVTGTELPCKDLNPSNSPPTSVHALRPADIRVVAALGDSITAGNGVGSTPLNVLDVLVQYRGLSWSVGGDHNLSTVTTLPNILREFNPELIGFSVGEGKQDTPQSFLNQAVPGATSVDMLKQAQTLVNRMKNDSRMNFYSDWKVITLFIGGNDLCNSCHNSLYHSAENFVKRVQEALDYLHKEVPRVIVNLVEPLHIIPLRGMHQGSAPSCPSWLVRILCPCTLLPKEGSKALQNLDDLNRAYQRGLMDLVESGRYDTHSNFTVVLQPLLRDITLPVTNGLPDPSFFTPDCFHLSQKSHTMMARGLWNNMLEPLGNKTHSADFTAGLFVKCPSETSPFIQTYENSNYTYKGPVPTQPPVSNWGSDFSCTDTAPSVSVPTSVHRLRPADISVIAALGDSLTTGLAVKSQNYIQLSTEYKGVSWSIGGDAALETTTTLPNILKKFNPSLQGFSTGQGLFAKKGFNMAVSGAKASDLPAQVNTLIQTLTSSQVVDFEMDWKLITLLIGSSDLCHYCADQKNLSPQNYSQHLMEALDLLYKEVPRVLVNVVAVPEMDGLRRIKKSSLPCRFIPSEKCPCLMLPDDNSVELTELKLIHLQYQTVTEQLISGGRYDGREDFAVVLQPYLQNTIIPLSSDGDPDLSYFTVDCLHLSERAHAEMAVALWNNMLEPVGMKQVFNNFTHDRTKIHCPSETQPFIYTKVNSVPEFSTTPIPDTTTPHTPLPAQCPSSVPVWVPVVLGVIGLLLGWGITWLFLWRRMKKMNTAMKPQERKADLKGTSL</sequence>
<evidence type="ECO:0000256" key="9">
    <source>
        <dbReference type="ARBA" id="ARBA00022729"/>
    </source>
</evidence>
<protein>
    <recommendedName>
        <fullName evidence="6">Phospholipase B1, membrane-associated</fullName>
        <ecNumber evidence="5">3.1.1.3</ecNumber>
        <ecNumber evidence="4">3.1.1.4</ecNumber>
        <ecNumber evidence="3">3.1.1.5</ecNumber>
    </recommendedName>
    <alternativeName>
        <fullName evidence="20">Lysophospholipase</fullName>
    </alternativeName>
    <alternativeName>
        <fullName evidence="21">Phospholipase A2</fullName>
    </alternativeName>
    <alternativeName>
        <fullName evidence="23">Phospholipase B/lipase</fullName>
    </alternativeName>
    <alternativeName>
        <fullName evidence="22">Triacylglycerol lipase</fullName>
    </alternativeName>
</protein>
<accession>A0A8T2MGL2</accession>